<gene>
    <name evidence="1" type="ORF">POCTA_138.1.T0780157</name>
</gene>
<organism evidence="1 2">
    <name type="scientific">Paramecium octaurelia</name>
    <dbReference type="NCBI Taxonomy" id="43137"/>
    <lineage>
        <taxon>Eukaryota</taxon>
        <taxon>Sar</taxon>
        <taxon>Alveolata</taxon>
        <taxon>Ciliophora</taxon>
        <taxon>Intramacronucleata</taxon>
        <taxon>Oligohymenophorea</taxon>
        <taxon>Peniculida</taxon>
        <taxon>Parameciidae</taxon>
        <taxon>Paramecium</taxon>
    </lineage>
</organism>
<dbReference type="OMA" id="KFKYNFE"/>
<keyword evidence="2" id="KW-1185">Reference proteome</keyword>
<accession>A0A8S1VWA9</accession>
<dbReference type="EMBL" id="CAJJDP010000077">
    <property type="protein sequence ID" value="CAD8182178.1"/>
    <property type="molecule type" value="Genomic_DNA"/>
</dbReference>
<comment type="caution">
    <text evidence="1">The sequence shown here is derived from an EMBL/GenBank/DDBJ whole genome shotgun (WGS) entry which is preliminary data.</text>
</comment>
<evidence type="ECO:0000313" key="1">
    <source>
        <dbReference type="EMBL" id="CAD8182178.1"/>
    </source>
</evidence>
<reference evidence="1" key="1">
    <citation type="submission" date="2021-01" db="EMBL/GenBank/DDBJ databases">
        <authorList>
            <consortium name="Genoscope - CEA"/>
            <person name="William W."/>
        </authorList>
    </citation>
    <scope>NUCLEOTIDE SEQUENCE</scope>
</reference>
<proteinExistence type="predicted"/>
<dbReference type="OrthoDB" id="297706at2759"/>
<sequence>MDAIQYQVIPNANLSKIYFDVVELIKSGIDPVQQPTITKDCIHIQNHDILSFSQALQQIRERGFAQCTCGKKAYSIQDLRKDIRGIVREKFHPLTQIVQVIEGILTHKYQRKKFYTDTIFNNQQNIEHKNFISALYNKYHISNSISTLIKNLGFQGSYYDFWAYCLLDKIKITIPTRILNCQHPACYELTSILRYQQNCGQNRQDVEMVTDINDQSIVFHCHYPGCENKIDISTFSLMLNSLFIDQELLDILNSAPSIQFKFQYDLKKNTFKNDFQNKDLYIQDISPNFDDATYKSIMLQIQSIIQLNLSDDIQTKLNQQKYQVRKINLTDPINSKQVEFPVRCIKCPDFNRCADIRSYVAYFFKEKKSQLRSTSIQCPICKNVLQTSTGQLNNLIYFDQNIISRMFKDSSINDNKLFDYDGKQYMLDEFLSKQKFSKKSYTQILKQKKDSNGEFIKEVKFSALKCTVNPNRRLQYPLIIKNCKKNSYIDFESFYEKLAECQFQIPAEGLQLCRCQEYCSQYPVKKFTTSVFYHEALGEALQQLRKDNVYPEKFKYNFEEGKFILVYQRQNSSEADSGFDRTIINEGRFNVGFIDLLTDQEYQEAFQPRIVMGRQQQLIQMSQNITENLQAVHTARGLEINVDQEVERINNDVNSEMKSYNFKLFSMQVDMNDEQIKINRGQVRSLNYKDQ</sequence>
<dbReference type="AlphaFoldDB" id="A0A8S1VWA9"/>
<protein>
    <submittedName>
        <fullName evidence="1">Uncharacterized protein</fullName>
    </submittedName>
</protein>
<evidence type="ECO:0000313" key="2">
    <source>
        <dbReference type="Proteomes" id="UP000683925"/>
    </source>
</evidence>
<dbReference type="Proteomes" id="UP000683925">
    <property type="component" value="Unassembled WGS sequence"/>
</dbReference>
<name>A0A8S1VWA9_PAROT</name>